<evidence type="ECO:0000256" key="1">
    <source>
        <dbReference type="ARBA" id="ARBA00004571"/>
    </source>
</evidence>
<dbReference type="EMBL" id="QKZK01000005">
    <property type="protein sequence ID" value="PZX19202.1"/>
    <property type="molecule type" value="Genomic_DNA"/>
</dbReference>
<evidence type="ECO:0000256" key="2">
    <source>
        <dbReference type="ARBA" id="ARBA00022448"/>
    </source>
</evidence>
<evidence type="ECO:0000256" key="6">
    <source>
        <dbReference type="ARBA" id="ARBA00023077"/>
    </source>
</evidence>
<dbReference type="InterPro" id="IPR037066">
    <property type="entry name" value="Plug_dom_sf"/>
</dbReference>
<evidence type="ECO:0000259" key="13">
    <source>
        <dbReference type="Pfam" id="PF07715"/>
    </source>
</evidence>
<dbReference type="SUPFAM" id="SSF56935">
    <property type="entry name" value="Porins"/>
    <property type="match status" value="1"/>
</dbReference>
<evidence type="ECO:0000256" key="8">
    <source>
        <dbReference type="ARBA" id="ARBA00023170"/>
    </source>
</evidence>
<keyword evidence="2 10" id="KW-0813">Transport</keyword>
<dbReference type="AlphaFoldDB" id="A0A2W7P733"/>
<evidence type="ECO:0000256" key="10">
    <source>
        <dbReference type="PROSITE-ProRule" id="PRU01360"/>
    </source>
</evidence>
<organism evidence="14 15">
    <name type="scientific">Breznakibacter xylanolyticus</name>
    <dbReference type="NCBI Taxonomy" id="990"/>
    <lineage>
        <taxon>Bacteria</taxon>
        <taxon>Pseudomonadati</taxon>
        <taxon>Bacteroidota</taxon>
        <taxon>Bacteroidia</taxon>
        <taxon>Marinilabiliales</taxon>
        <taxon>Marinilabiliaceae</taxon>
        <taxon>Breznakibacter</taxon>
    </lineage>
</organism>
<dbReference type="PANTHER" id="PTHR30069:SF29">
    <property type="entry name" value="HEMOGLOBIN AND HEMOGLOBIN-HAPTOGLOBIN-BINDING PROTEIN 1-RELATED"/>
    <property type="match status" value="1"/>
</dbReference>
<dbReference type="GO" id="GO:0009279">
    <property type="term" value="C:cell outer membrane"/>
    <property type="evidence" value="ECO:0007669"/>
    <property type="project" value="UniProtKB-SubCell"/>
</dbReference>
<dbReference type="Gene3D" id="2.170.130.10">
    <property type="entry name" value="TonB-dependent receptor, plug domain"/>
    <property type="match status" value="1"/>
</dbReference>
<gene>
    <name evidence="14" type="ORF">LX69_00869</name>
</gene>
<evidence type="ECO:0000256" key="11">
    <source>
        <dbReference type="RuleBase" id="RU003357"/>
    </source>
</evidence>
<reference evidence="14 15" key="1">
    <citation type="submission" date="2018-06" db="EMBL/GenBank/DDBJ databases">
        <title>Genomic Encyclopedia of Archaeal and Bacterial Type Strains, Phase II (KMG-II): from individual species to whole genera.</title>
        <authorList>
            <person name="Goeker M."/>
        </authorList>
    </citation>
    <scope>NUCLEOTIDE SEQUENCE [LARGE SCALE GENOMIC DNA]</scope>
    <source>
        <strain evidence="14 15">DSM 6779</strain>
    </source>
</reference>
<comment type="subcellular location">
    <subcellularLocation>
        <location evidence="1 10">Cell outer membrane</location>
        <topology evidence="1 10">Multi-pass membrane protein</topology>
    </subcellularLocation>
</comment>
<evidence type="ECO:0000313" key="15">
    <source>
        <dbReference type="Proteomes" id="UP000249239"/>
    </source>
</evidence>
<dbReference type="RefSeq" id="WP_111444584.1">
    <property type="nucleotide sequence ID" value="NZ_QKZK01000005.1"/>
</dbReference>
<feature type="domain" description="TonB-dependent receptor-like beta-barrel" evidence="12">
    <location>
        <begin position="240"/>
        <end position="664"/>
    </location>
</feature>
<evidence type="ECO:0000256" key="5">
    <source>
        <dbReference type="ARBA" id="ARBA00022729"/>
    </source>
</evidence>
<keyword evidence="3 10" id="KW-1134">Transmembrane beta strand</keyword>
<comment type="caution">
    <text evidence="14">The sequence shown here is derived from an EMBL/GenBank/DDBJ whole genome shotgun (WGS) entry which is preliminary data.</text>
</comment>
<dbReference type="Proteomes" id="UP000249239">
    <property type="component" value="Unassembled WGS sequence"/>
</dbReference>
<evidence type="ECO:0000256" key="3">
    <source>
        <dbReference type="ARBA" id="ARBA00022452"/>
    </source>
</evidence>
<comment type="similarity">
    <text evidence="10 11">Belongs to the TonB-dependent receptor family.</text>
</comment>
<proteinExistence type="inferred from homology"/>
<keyword evidence="8 14" id="KW-0675">Receptor</keyword>
<keyword evidence="7 10" id="KW-0472">Membrane</keyword>
<evidence type="ECO:0000313" key="14">
    <source>
        <dbReference type="EMBL" id="PZX19202.1"/>
    </source>
</evidence>
<dbReference type="GO" id="GO:0015344">
    <property type="term" value="F:siderophore uptake transmembrane transporter activity"/>
    <property type="evidence" value="ECO:0007669"/>
    <property type="project" value="TreeGrafter"/>
</dbReference>
<evidence type="ECO:0000256" key="4">
    <source>
        <dbReference type="ARBA" id="ARBA00022692"/>
    </source>
</evidence>
<dbReference type="GO" id="GO:0044718">
    <property type="term" value="P:siderophore transmembrane transport"/>
    <property type="evidence" value="ECO:0007669"/>
    <property type="project" value="TreeGrafter"/>
</dbReference>
<dbReference type="InterPro" id="IPR036942">
    <property type="entry name" value="Beta-barrel_TonB_sf"/>
</dbReference>
<dbReference type="InterPro" id="IPR012910">
    <property type="entry name" value="Plug_dom"/>
</dbReference>
<evidence type="ECO:0000256" key="9">
    <source>
        <dbReference type="ARBA" id="ARBA00023237"/>
    </source>
</evidence>
<keyword evidence="6 11" id="KW-0798">TonB box</keyword>
<evidence type="ECO:0000259" key="12">
    <source>
        <dbReference type="Pfam" id="PF00593"/>
    </source>
</evidence>
<dbReference type="Pfam" id="PF00593">
    <property type="entry name" value="TonB_dep_Rec_b-barrel"/>
    <property type="match status" value="1"/>
</dbReference>
<sequence>MTNIPEALRMAPGVIVREKTPGNYDVHIRGFDNIPSNNMLLYSENMLTLLMIDNRPVYNYSFGGTLWETLPIEVSDVERIEIIRGASSALYGPNAVTGTINIITKKSTDKKLVVHADNAVGNNNSKLANVSGSFGVGEKLKLRLSGNYQWNGRFNKDHYYYGDGQYHPQSFFDEQYEEMKPLYKVKLEEDIYEKEPMNERAGEKFGANISGSMPFSEKVNVDFALGSQKSVVLSSALGNQWNPLITRDSETHYADLRAQAYGFQFQANYLFGERDYERMSKGFYIMEDILNLNLEYEYKFKNLTLRPGVSYQETFYDDSKKVDAAKHEGYLNGKKELSSLSYFLRADYTLFQKLRLIGAIRGDKYNKPDKNYFTWQFVGSYKINDNHMLRAVYSRANRGPFMADTYSNYKWETIPGYYNINWNGKQDLKLPVMDMIEFGYRVKPIKNIQAEFEVFRNTATDYSWFIPDSLKMYNVTVYPTSPVPTPVPGGLEGWISYHNFDLKVIQTGVSANVQVAMSRNLTMNVFGTWQKTELENFYPKSTFEILNALTIDAGTKAVMGAMIAGNGLPVGEVKATNEVKTTELVSQDHEATPSFYGGAGVNYILKDKWNINTTLYYYGKQTFVMNRSYSAFGTDEISAKTLVNLKVSYEFMKDNKVFVNVRNLLDDRSNEFAFADQIGAKFFAGVNLTF</sequence>
<keyword evidence="4 10" id="KW-0812">Transmembrane</keyword>
<evidence type="ECO:0000256" key="7">
    <source>
        <dbReference type="ARBA" id="ARBA00023136"/>
    </source>
</evidence>
<dbReference type="OrthoDB" id="9775095at2"/>
<keyword evidence="5" id="KW-0732">Signal</keyword>
<dbReference type="PROSITE" id="PS52016">
    <property type="entry name" value="TONB_DEPENDENT_REC_3"/>
    <property type="match status" value="1"/>
</dbReference>
<dbReference type="InterPro" id="IPR000531">
    <property type="entry name" value="Beta-barrel_TonB"/>
</dbReference>
<dbReference type="Gene3D" id="2.40.170.20">
    <property type="entry name" value="TonB-dependent receptor, beta-barrel domain"/>
    <property type="match status" value="1"/>
</dbReference>
<accession>A0A2W7P733</accession>
<keyword evidence="15" id="KW-1185">Reference proteome</keyword>
<protein>
    <submittedName>
        <fullName evidence="14">Iron complex outermembrane receptor protein</fullName>
    </submittedName>
</protein>
<dbReference type="InterPro" id="IPR039426">
    <property type="entry name" value="TonB-dep_rcpt-like"/>
</dbReference>
<feature type="domain" description="TonB-dependent receptor plug" evidence="13">
    <location>
        <begin position="2"/>
        <end position="99"/>
    </location>
</feature>
<dbReference type="Pfam" id="PF07715">
    <property type="entry name" value="Plug"/>
    <property type="match status" value="1"/>
</dbReference>
<keyword evidence="9 10" id="KW-0998">Cell outer membrane</keyword>
<dbReference type="PANTHER" id="PTHR30069">
    <property type="entry name" value="TONB-DEPENDENT OUTER MEMBRANE RECEPTOR"/>
    <property type="match status" value="1"/>
</dbReference>
<name>A0A2W7P733_9BACT</name>